<evidence type="ECO:0000313" key="8">
    <source>
        <dbReference type="Proteomes" id="UP000539111"/>
    </source>
</evidence>
<proteinExistence type="predicted"/>
<evidence type="ECO:0000256" key="1">
    <source>
        <dbReference type="ARBA" id="ARBA00022801"/>
    </source>
</evidence>
<keyword evidence="7" id="KW-0547">Nucleotide-binding</keyword>
<comment type="caution">
    <text evidence="7">The sequence shown here is derived from an EMBL/GenBank/DDBJ whole genome shotgun (WGS) entry which is preliminary data.</text>
</comment>
<keyword evidence="2" id="KW-0862">Zinc</keyword>
<name>A0A7Z0AAJ5_9MICO</name>
<protein>
    <submittedName>
        <fullName evidence="7">SNF2 family DNA or RNA helicase</fullName>
    </submittedName>
</protein>
<dbReference type="PANTHER" id="PTHR10799">
    <property type="entry name" value="SNF2/RAD54 HELICASE FAMILY"/>
    <property type="match status" value="1"/>
</dbReference>
<evidence type="ECO:0000259" key="5">
    <source>
        <dbReference type="PROSITE" id="PS51192"/>
    </source>
</evidence>
<dbReference type="InterPro" id="IPR001650">
    <property type="entry name" value="Helicase_C-like"/>
</dbReference>
<dbReference type="GO" id="GO:0016787">
    <property type="term" value="F:hydrolase activity"/>
    <property type="evidence" value="ECO:0007669"/>
    <property type="project" value="UniProtKB-KW"/>
</dbReference>
<dbReference type="PROSITE" id="PS51192">
    <property type="entry name" value="HELICASE_ATP_BIND_1"/>
    <property type="match status" value="1"/>
</dbReference>
<dbReference type="SMART" id="SM00487">
    <property type="entry name" value="DEXDc"/>
    <property type="match status" value="1"/>
</dbReference>
<gene>
    <name evidence="7" type="ORF">BJY26_001628</name>
</gene>
<evidence type="ECO:0000259" key="4">
    <source>
        <dbReference type="PROSITE" id="PS50966"/>
    </source>
</evidence>
<evidence type="ECO:0000313" key="7">
    <source>
        <dbReference type="EMBL" id="NYI67322.1"/>
    </source>
</evidence>
<dbReference type="SMART" id="SM00490">
    <property type="entry name" value="HELICc"/>
    <property type="match status" value="1"/>
</dbReference>
<dbReference type="Proteomes" id="UP000539111">
    <property type="component" value="Unassembled WGS sequence"/>
</dbReference>
<dbReference type="PROSITE" id="PS51194">
    <property type="entry name" value="HELICASE_CTER"/>
    <property type="match status" value="1"/>
</dbReference>
<dbReference type="InterPro" id="IPR038718">
    <property type="entry name" value="SNF2-like_sf"/>
</dbReference>
<dbReference type="InterPro" id="IPR027417">
    <property type="entry name" value="P-loop_NTPase"/>
</dbReference>
<dbReference type="CDD" id="cd18793">
    <property type="entry name" value="SF2_C_SNF"/>
    <property type="match status" value="1"/>
</dbReference>
<keyword evidence="7" id="KW-0067">ATP-binding</keyword>
<feature type="domain" description="SWIM-type" evidence="4">
    <location>
        <begin position="57"/>
        <end position="91"/>
    </location>
</feature>
<dbReference type="InterPro" id="IPR007527">
    <property type="entry name" value="Znf_SWIM"/>
</dbReference>
<dbReference type="PROSITE" id="PS50966">
    <property type="entry name" value="ZF_SWIM"/>
    <property type="match status" value="1"/>
</dbReference>
<keyword evidence="1" id="KW-0378">Hydrolase</keyword>
<dbReference type="Gene3D" id="3.40.50.300">
    <property type="entry name" value="P-loop containing nucleotide triphosphate hydrolases"/>
    <property type="match status" value="1"/>
</dbReference>
<dbReference type="GO" id="GO:0004386">
    <property type="term" value="F:helicase activity"/>
    <property type="evidence" value="ECO:0007669"/>
    <property type="project" value="UniProtKB-KW"/>
</dbReference>
<sequence>MDFGMIARLLGRETAERGLRYAEQNRVTEVKWDDDRLVLRSLVKGTEAKPYRAMAKFNARAGGPLEYNFGHCSCPVTINCKHVAAMLFDTSDYYEAGYNGMPAELHAQSSPASADPAPWERRPEAARREAARHEAAQPESAQPEKAISWRQALDSLLAPSTATTVPLALQFELVERPGNRWRRSSEPVPRWRLGVRPARKGDAGRWVVGGVSWRELNYYGGSANYRPDHFRWFTEFYALFKSQASVYYPNEQRLFLDDFANPKLWQMLAEAAEIGVELISTKSRGSVTVHEPTAPTFDIRRGAELTVSPTVMMAGAPVAPDRLGFIGGTAHGIYTWQPDNAAQIEVAPLSNPISSDVMSLLLTGAALRVPPDDEPDFATRYYPVLSQRLDVISSDDSYQAPDVVLPVLLLEAAYVDSRKLELNWSWIYSGDVKKSLRPRPGEFRMTDFEQSVLGSLPIPSEKLVPEQTLTGTHAIDFTRDVLDKLIDLEHVRVEITGERPDYHPAESAPLVHVEQKTEAEDGDWLDLTVTVSIDGEIVAFASLFEALSARRHNFILPSGKYFPLNVPELARLRELIDEAATLEDQPPDGMRISKFQAGLWEEFEKLGIIEQQTSVWRDSLKQLAGMTDMPEAAVPDGLDATLRPYQLEGFRWLAMLWRYRLGGVLADDMGLGKTLQALALIQHAKSTSAEARPFLVAAPTSVVSGWASEAEKFTPGLRVVAIGETSTKRGSSLADLIRGADVVVTSYTLFRLDFDEYRAEDWAGLILDEAQAAKNHQARLYQCARRLDTRFKIAITGTPMENNLMELWSIFSIVAPGLLPGNKDFAHYYRRAIEKNGDAERLARLRRRIRPFIMRRRKQQVVTDLPEKQEQVIELDLDTAHRRLYQTHLQRERKKVLGLIADMDKNRVAIFRSLTLLRQLSLAPVLIDDDHAGVPSAKIDALLEQLGDLAAEGHRALVFSQFTGFLGLIKSRLEAEGIAYSYLSGSTRNRKTVIDGFKNGDNPVFLISLKAGGVGLNLTEADYCFIMDPWWNPATEAQAVDRTHRIGQTKNVMVYRLVASDTIEDKVMELKERKAKLFAGVLDDGEFLSNKLTADDVRGLFEG</sequence>
<accession>A0A7Z0AAJ5</accession>
<dbReference type="EMBL" id="JACBZP010000001">
    <property type="protein sequence ID" value="NYI67322.1"/>
    <property type="molecule type" value="Genomic_DNA"/>
</dbReference>
<feature type="region of interest" description="Disordered" evidence="3">
    <location>
        <begin position="105"/>
        <end position="145"/>
    </location>
</feature>
<dbReference type="Gene3D" id="3.40.50.10810">
    <property type="entry name" value="Tandem AAA-ATPase domain"/>
    <property type="match status" value="1"/>
</dbReference>
<feature type="compositionally biased region" description="Basic and acidic residues" evidence="3">
    <location>
        <begin position="118"/>
        <end position="136"/>
    </location>
</feature>
<keyword evidence="2" id="KW-0863">Zinc-finger</keyword>
<dbReference type="RefSeq" id="WP_179427205.1">
    <property type="nucleotide sequence ID" value="NZ_JACBZP010000001.1"/>
</dbReference>
<dbReference type="GO" id="GO:0008270">
    <property type="term" value="F:zinc ion binding"/>
    <property type="evidence" value="ECO:0007669"/>
    <property type="project" value="UniProtKB-KW"/>
</dbReference>
<evidence type="ECO:0000256" key="2">
    <source>
        <dbReference type="PROSITE-ProRule" id="PRU00325"/>
    </source>
</evidence>
<keyword evidence="2" id="KW-0479">Metal-binding</keyword>
<keyword evidence="7" id="KW-0347">Helicase</keyword>
<feature type="domain" description="Helicase C-terminal" evidence="6">
    <location>
        <begin position="938"/>
        <end position="1093"/>
    </location>
</feature>
<organism evidence="7 8">
    <name type="scientific">Spelaeicoccus albus</name>
    <dbReference type="NCBI Taxonomy" id="1280376"/>
    <lineage>
        <taxon>Bacteria</taxon>
        <taxon>Bacillati</taxon>
        <taxon>Actinomycetota</taxon>
        <taxon>Actinomycetes</taxon>
        <taxon>Micrococcales</taxon>
        <taxon>Brevibacteriaceae</taxon>
        <taxon>Spelaeicoccus</taxon>
    </lineage>
</organism>
<dbReference type="InterPro" id="IPR014001">
    <property type="entry name" value="Helicase_ATP-bd"/>
</dbReference>
<dbReference type="Pfam" id="PF00271">
    <property type="entry name" value="Helicase_C"/>
    <property type="match status" value="1"/>
</dbReference>
<dbReference type="Pfam" id="PF00176">
    <property type="entry name" value="SNF2-rel_dom"/>
    <property type="match status" value="1"/>
</dbReference>
<dbReference type="SUPFAM" id="SSF52540">
    <property type="entry name" value="P-loop containing nucleoside triphosphate hydrolases"/>
    <property type="match status" value="2"/>
</dbReference>
<dbReference type="AlphaFoldDB" id="A0A7Z0AAJ5"/>
<evidence type="ECO:0000256" key="3">
    <source>
        <dbReference type="SAM" id="MobiDB-lite"/>
    </source>
</evidence>
<dbReference type="InterPro" id="IPR000330">
    <property type="entry name" value="SNF2_N"/>
</dbReference>
<dbReference type="InterPro" id="IPR049730">
    <property type="entry name" value="SNF2/RAD54-like_C"/>
</dbReference>
<dbReference type="GO" id="GO:0005524">
    <property type="term" value="F:ATP binding"/>
    <property type="evidence" value="ECO:0007669"/>
    <property type="project" value="InterPro"/>
</dbReference>
<feature type="domain" description="Helicase ATP-binding" evidence="5">
    <location>
        <begin position="654"/>
        <end position="817"/>
    </location>
</feature>
<keyword evidence="8" id="KW-1185">Reference proteome</keyword>
<evidence type="ECO:0000259" key="6">
    <source>
        <dbReference type="PROSITE" id="PS51194"/>
    </source>
</evidence>
<reference evidence="7 8" key="1">
    <citation type="submission" date="2020-07" db="EMBL/GenBank/DDBJ databases">
        <title>Sequencing the genomes of 1000 actinobacteria strains.</title>
        <authorList>
            <person name="Klenk H.-P."/>
        </authorList>
    </citation>
    <scope>NUCLEOTIDE SEQUENCE [LARGE SCALE GENOMIC DNA]</scope>
    <source>
        <strain evidence="7 8">DSM 26341</strain>
    </source>
</reference>